<dbReference type="InterPro" id="IPR046239">
    <property type="entry name" value="DUF6272"/>
</dbReference>
<name>A0A953LBY4_9BACT</name>
<sequence>MLVDTIGDFDIIPDSMPAEGDVSLTVRPIDLIAYWRRCGIMADFAAAFYACAHDQPNVEENTISTIFNELIENATKYSVKRNAEVMIHMMLYDTVLKIEIVNHTPEAHFHKLKKHLTKLTKSADLDELYIRTMAEKSENATDSGIGLLLLIKDYKLKIGAQFKKCEQTGDCKVIIQTYYYIEQ</sequence>
<dbReference type="EMBL" id="JAHVHU010000004">
    <property type="protein sequence ID" value="MBY5957179.1"/>
    <property type="molecule type" value="Genomic_DNA"/>
</dbReference>
<dbReference type="InterPro" id="IPR058084">
    <property type="entry name" value="Slr1658-like"/>
</dbReference>
<dbReference type="NCBIfam" id="NF047703">
    <property type="entry name" value="slr1658_superfam"/>
    <property type="match status" value="1"/>
</dbReference>
<dbReference type="SUPFAM" id="SSF55874">
    <property type="entry name" value="ATPase domain of HSP90 chaperone/DNA topoisomerase II/histidine kinase"/>
    <property type="match status" value="1"/>
</dbReference>
<dbReference type="Proteomes" id="UP000753961">
    <property type="component" value="Unassembled WGS sequence"/>
</dbReference>
<dbReference type="InterPro" id="IPR036890">
    <property type="entry name" value="HATPase_C_sf"/>
</dbReference>
<proteinExistence type="predicted"/>
<gene>
    <name evidence="1" type="ORF">KUV50_03465</name>
</gene>
<evidence type="ECO:0008006" key="3">
    <source>
        <dbReference type="Google" id="ProtNLM"/>
    </source>
</evidence>
<reference evidence="1" key="1">
    <citation type="submission" date="2021-06" db="EMBL/GenBank/DDBJ databases">
        <title>44 bacteria genomes isolated from Dapeng, Shenzhen.</title>
        <authorList>
            <person name="Zheng W."/>
            <person name="Yu S."/>
            <person name="Huang Y."/>
        </authorList>
    </citation>
    <scope>NUCLEOTIDE SEQUENCE</scope>
    <source>
        <strain evidence="1">DP5N28-2</strain>
    </source>
</reference>
<dbReference type="RefSeq" id="WP_222578702.1">
    <property type="nucleotide sequence ID" value="NZ_JAHVHU010000004.1"/>
</dbReference>
<organism evidence="1 2">
    <name type="scientific">Membranihabitans marinus</name>
    <dbReference type="NCBI Taxonomy" id="1227546"/>
    <lineage>
        <taxon>Bacteria</taxon>
        <taxon>Pseudomonadati</taxon>
        <taxon>Bacteroidota</taxon>
        <taxon>Saprospiria</taxon>
        <taxon>Saprospirales</taxon>
        <taxon>Saprospiraceae</taxon>
        <taxon>Membranihabitans</taxon>
    </lineage>
</organism>
<keyword evidence="2" id="KW-1185">Reference proteome</keyword>
<evidence type="ECO:0000313" key="1">
    <source>
        <dbReference type="EMBL" id="MBY5957179.1"/>
    </source>
</evidence>
<comment type="caution">
    <text evidence="1">The sequence shown here is derived from an EMBL/GenBank/DDBJ whole genome shotgun (WGS) entry which is preliminary data.</text>
</comment>
<protein>
    <recommendedName>
        <fullName evidence="3">Histidine kinase-like ATPase domain-containing protein</fullName>
    </recommendedName>
</protein>
<accession>A0A953LBY4</accession>
<dbReference type="AlphaFoldDB" id="A0A953LBY4"/>
<dbReference type="Pfam" id="PF19788">
    <property type="entry name" value="DUF6272"/>
    <property type="match status" value="1"/>
</dbReference>
<evidence type="ECO:0000313" key="2">
    <source>
        <dbReference type="Proteomes" id="UP000753961"/>
    </source>
</evidence>